<dbReference type="PROSITE" id="PS50937">
    <property type="entry name" value="HTH_MERR_2"/>
    <property type="match status" value="1"/>
</dbReference>
<dbReference type="InterPro" id="IPR000551">
    <property type="entry name" value="MerR-type_HTH_dom"/>
</dbReference>
<dbReference type="Proteomes" id="UP000574276">
    <property type="component" value="Unassembled WGS sequence"/>
</dbReference>
<dbReference type="EMBL" id="JACEGA010000001">
    <property type="protein sequence ID" value="MBB2184557.1"/>
    <property type="molecule type" value="Genomic_DNA"/>
</dbReference>
<protein>
    <submittedName>
        <fullName evidence="4">MerR family transcriptional regulator</fullName>
    </submittedName>
</protein>
<name>A0A839K5F1_9FIRM</name>
<dbReference type="PANTHER" id="PTHR30204:SF15">
    <property type="entry name" value="BLL5018 PROTEIN"/>
    <property type="match status" value="1"/>
</dbReference>
<keyword evidence="5" id="KW-1185">Reference proteome</keyword>
<dbReference type="InterPro" id="IPR047057">
    <property type="entry name" value="MerR_fam"/>
</dbReference>
<comment type="caution">
    <text evidence="4">The sequence shown here is derived from an EMBL/GenBank/DDBJ whole genome shotgun (WGS) entry which is preliminary data.</text>
</comment>
<dbReference type="Gene3D" id="1.10.1660.10">
    <property type="match status" value="1"/>
</dbReference>
<evidence type="ECO:0000256" key="2">
    <source>
        <dbReference type="SAM" id="MobiDB-lite"/>
    </source>
</evidence>
<proteinExistence type="predicted"/>
<feature type="region of interest" description="Disordered" evidence="2">
    <location>
        <begin position="81"/>
        <end position="119"/>
    </location>
</feature>
<feature type="compositionally biased region" description="Basic and acidic residues" evidence="2">
    <location>
        <begin position="86"/>
        <end position="98"/>
    </location>
</feature>
<evidence type="ECO:0000259" key="3">
    <source>
        <dbReference type="PROSITE" id="PS50937"/>
    </source>
</evidence>
<reference evidence="4 5" key="1">
    <citation type="submission" date="2020-07" db="EMBL/GenBank/DDBJ databases">
        <title>Characterization and genome sequencing of isolate MD1, a novel member within the family Lachnospiraceae.</title>
        <authorList>
            <person name="Rettenmaier R."/>
            <person name="Di Bello L."/>
            <person name="Zinser C."/>
            <person name="Scheitz K."/>
            <person name="Liebl W."/>
            <person name="Zverlov V."/>
        </authorList>
    </citation>
    <scope>NUCLEOTIDE SEQUENCE [LARGE SCALE GENOMIC DNA]</scope>
    <source>
        <strain evidence="4 5">MD1</strain>
    </source>
</reference>
<evidence type="ECO:0000313" key="4">
    <source>
        <dbReference type="EMBL" id="MBB2184557.1"/>
    </source>
</evidence>
<gene>
    <name evidence="4" type="ORF">H0486_16890</name>
</gene>
<dbReference type="InterPro" id="IPR009061">
    <property type="entry name" value="DNA-bd_dom_put_sf"/>
</dbReference>
<evidence type="ECO:0000313" key="5">
    <source>
        <dbReference type="Proteomes" id="UP000574276"/>
    </source>
</evidence>
<dbReference type="Pfam" id="PF13411">
    <property type="entry name" value="MerR_1"/>
    <property type="match status" value="1"/>
</dbReference>
<dbReference type="GO" id="GO:0003677">
    <property type="term" value="F:DNA binding"/>
    <property type="evidence" value="ECO:0007669"/>
    <property type="project" value="UniProtKB-KW"/>
</dbReference>
<accession>A0A839K5F1</accession>
<dbReference type="AlphaFoldDB" id="A0A839K5F1"/>
<sequence length="221" mass="26127">MEEVRYMISEASKRIDVEAHVLRYWQKELDLPINRNEMEQRYYKEEDIELLKKVKHLKDKGFQLKAIKMLLPNLSKTDTLTSDTEYEQKKIPKGKVDDMLQEEDEKEKADGTSLVTDEEKAEIGNQADVKMAQFKTIMNQIILAALKENNETLTEEISMNVTGNVIKEMNYLMRIQEEKEEERFRKFDASLRDYQKSRMMAAAAYEGKRKSKFFKKNKVHI</sequence>
<dbReference type="SUPFAM" id="SSF46955">
    <property type="entry name" value="Putative DNA-binding domain"/>
    <property type="match status" value="1"/>
</dbReference>
<keyword evidence="1" id="KW-0238">DNA-binding</keyword>
<feature type="domain" description="HTH merR-type" evidence="3">
    <location>
        <begin position="5"/>
        <end position="73"/>
    </location>
</feature>
<dbReference type="GO" id="GO:0003700">
    <property type="term" value="F:DNA-binding transcription factor activity"/>
    <property type="evidence" value="ECO:0007669"/>
    <property type="project" value="InterPro"/>
</dbReference>
<dbReference type="RefSeq" id="WP_228354120.1">
    <property type="nucleotide sequence ID" value="NZ_JACEGA010000001.1"/>
</dbReference>
<dbReference type="SMART" id="SM00422">
    <property type="entry name" value="HTH_MERR"/>
    <property type="match status" value="1"/>
</dbReference>
<organism evidence="4 5">
    <name type="scientific">Variimorphobacter saccharofermentans</name>
    <dbReference type="NCBI Taxonomy" id="2755051"/>
    <lineage>
        <taxon>Bacteria</taxon>
        <taxon>Bacillati</taxon>
        <taxon>Bacillota</taxon>
        <taxon>Clostridia</taxon>
        <taxon>Lachnospirales</taxon>
        <taxon>Lachnospiraceae</taxon>
        <taxon>Variimorphobacter</taxon>
    </lineage>
</organism>
<dbReference type="CDD" id="cd04764">
    <property type="entry name" value="HTH_MlrA-like_sg1"/>
    <property type="match status" value="1"/>
</dbReference>
<dbReference type="PANTHER" id="PTHR30204">
    <property type="entry name" value="REDOX-CYCLING DRUG-SENSING TRANSCRIPTIONAL ACTIVATOR SOXR"/>
    <property type="match status" value="1"/>
</dbReference>
<evidence type="ECO:0000256" key="1">
    <source>
        <dbReference type="ARBA" id="ARBA00023125"/>
    </source>
</evidence>